<gene>
    <name evidence="4" type="ORF">MONAX_5E022937</name>
</gene>
<keyword evidence="5" id="KW-1185">Reference proteome</keyword>
<dbReference type="Proteomes" id="UP000335636">
    <property type="component" value="Unassembled WGS sequence"/>
</dbReference>
<dbReference type="GO" id="GO:0005789">
    <property type="term" value="C:endoplasmic reticulum membrane"/>
    <property type="evidence" value="ECO:0007669"/>
    <property type="project" value="TreeGrafter"/>
</dbReference>
<dbReference type="GO" id="GO:0035459">
    <property type="term" value="P:vesicle cargo loading"/>
    <property type="evidence" value="ECO:0007669"/>
    <property type="project" value="TreeGrafter"/>
</dbReference>
<dbReference type="GO" id="GO:0070971">
    <property type="term" value="C:endoplasmic reticulum exit site"/>
    <property type="evidence" value="ECO:0007669"/>
    <property type="project" value="TreeGrafter"/>
</dbReference>
<dbReference type="GO" id="GO:0009306">
    <property type="term" value="P:protein secretion"/>
    <property type="evidence" value="ECO:0007669"/>
    <property type="project" value="TreeGrafter"/>
</dbReference>
<feature type="region of interest" description="Disordered" evidence="3">
    <location>
        <begin position="347"/>
        <end position="368"/>
    </location>
</feature>
<feature type="region of interest" description="Disordered" evidence="3">
    <location>
        <begin position="142"/>
        <end position="232"/>
    </location>
</feature>
<evidence type="ECO:0000313" key="5">
    <source>
        <dbReference type="Proteomes" id="UP000335636"/>
    </source>
</evidence>
<dbReference type="EMBL" id="CABDUW010002210">
    <property type="protein sequence ID" value="VTJ85902.1"/>
    <property type="molecule type" value="Genomic_DNA"/>
</dbReference>
<dbReference type="PANTHER" id="PTHR23158">
    <property type="entry name" value="MELANOMA INHIBITORY ACTIVITY-RELATED"/>
    <property type="match status" value="1"/>
</dbReference>
<accession>A0A5E4CY57</accession>
<feature type="region of interest" description="Disordered" evidence="3">
    <location>
        <begin position="263"/>
        <end position="321"/>
    </location>
</feature>
<keyword evidence="1 2" id="KW-0175">Coiled coil</keyword>
<protein>
    <submittedName>
        <fullName evidence="4">Uncharacterized protein</fullName>
    </submittedName>
</protein>
<sequence length="368" mass="41124">MNEEGVTVAIKEAFIENSQLQESQKKLLEDIKVWKEKVNSLNKQKMTLVHSKVHAEQVLRDKENHIKFLTEHLLQIKNWAPVLGEVLIDEGRVMYYEEKAHGNELAAQSVERYLDDLRKQNAHDRQKLTEMVFKFKLAKKDPSTLDVSNTTSGREHSPNGPSPLGQPSCKMRPSYVENKGPLILSPLVPVGEGRGSRGPENPLDHPTSNERRESNCDKLTDPQREPSDTMSLAPPWEQAHRTIIPPPGQPYSDPQFSLLRQDGFYFNSGKPSGPAELRSSTLPPLDKMDGPTSSEMESSNDMESRNDTKVNLGDSNVPDSSLLAENQATGSAFSFSPFPPIRGSLFPVDPRSQFMRRGPFIPPPPPGN</sequence>
<name>A0A5E4CY57_MARMO</name>
<feature type="compositionally biased region" description="Basic and acidic residues" evidence="3">
    <location>
        <begin position="207"/>
        <end position="227"/>
    </location>
</feature>
<feature type="coiled-coil region" evidence="2">
    <location>
        <begin position="17"/>
        <end position="44"/>
    </location>
</feature>
<dbReference type="GO" id="GO:0006888">
    <property type="term" value="P:endoplasmic reticulum to Golgi vesicle-mediated transport"/>
    <property type="evidence" value="ECO:0007669"/>
    <property type="project" value="TreeGrafter"/>
</dbReference>
<evidence type="ECO:0000256" key="1">
    <source>
        <dbReference type="ARBA" id="ARBA00023054"/>
    </source>
</evidence>
<evidence type="ECO:0000313" key="4">
    <source>
        <dbReference type="EMBL" id="VTJ85902.1"/>
    </source>
</evidence>
<proteinExistence type="predicted"/>
<feature type="non-terminal residue" evidence="4">
    <location>
        <position position="368"/>
    </location>
</feature>
<comment type="caution">
    <text evidence="4">The sequence shown here is derived from an EMBL/GenBank/DDBJ whole genome shotgun (WGS) entry which is preliminary data.</text>
</comment>
<dbReference type="AlphaFoldDB" id="A0A5E4CY57"/>
<evidence type="ECO:0000256" key="3">
    <source>
        <dbReference type="SAM" id="MobiDB-lite"/>
    </source>
</evidence>
<dbReference type="PANTHER" id="PTHR23158:SF38">
    <property type="entry name" value="MELANOMA INHIBITORY ACTIVITY PROTEIN 2"/>
    <property type="match status" value="1"/>
</dbReference>
<dbReference type="InterPro" id="IPR051500">
    <property type="entry name" value="cTAGE_MIA/OTOR"/>
</dbReference>
<evidence type="ECO:0000256" key="2">
    <source>
        <dbReference type="SAM" id="Coils"/>
    </source>
</evidence>
<organism evidence="4 5">
    <name type="scientific">Marmota monax</name>
    <name type="common">Woodchuck</name>
    <dbReference type="NCBI Taxonomy" id="9995"/>
    <lineage>
        <taxon>Eukaryota</taxon>
        <taxon>Metazoa</taxon>
        <taxon>Chordata</taxon>
        <taxon>Craniata</taxon>
        <taxon>Vertebrata</taxon>
        <taxon>Euteleostomi</taxon>
        <taxon>Mammalia</taxon>
        <taxon>Eutheria</taxon>
        <taxon>Euarchontoglires</taxon>
        <taxon>Glires</taxon>
        <taxon>Rodentia</taxon>
        <taxon>Sciuromorpha</taxon>
        <taxon>Sciuridae</taxon>
        <taxon>Xerinae</taxon>
        <taxon>Marmotini</taxon>
        <taxon>Marmota</taxon>
    </lineage>
</organism>
<reference evidence="4" key="1">
    <citation type="submission" date="2019-04" db="EMBL/GenBank/DDBJ databases">
        <authorList>
            <person name="Alioto T."/>
            <person name="Alioto T."/>
        </authorList>
    </citation>
    <scope>NUCLEOTIDE SEQUENCE [LARGE SCALE GENOMIC DNA]</scope>
</reference>